<dbReference type="OrthoDB" id="1897957at2759"/>
<dbReference type="EMBL" id="BJWL01000006">
    <property type="protein sequence ID" value="GFY88156.1"/>
    <property type="molecule type" value="Genomic_DNA"/>
</dbReference>
<keyword evidence="1" id="KW-0812">Transmembrane</keyword>
<feature type="transmembrane region" description="Helical" evidence="1">
    <location>
        <begin position="187"/>
        <end position="215"/>
    </location>
</feature>
<proteinExistence type="predicted"/>
<dbReference type="Pfam" id="PF12056">
    <property type="entry name" value="DUF3537"/>
    <property type="match status" value="1"/>
</dbReference>
<dbReference type="PANTHER" id="PTHR31963">
    <property type="entry name" value="RAS GUANINE NUCLEOTIDE EXCHANGE FACTOR K"/>
    <property type="match status" value="1"/>
</dbReference>
<dbReference type="Proteomes" id="UP000585474">
    <property type="component" value="Unassembled WGS sequence"/>
</dbReference>
<name>A0A7J0EPN3_9ERIC</name>
<evidence type="ECO:0000313" key="3">
    <source>
        <dbReference type="Proteomes" id="UP000585474"/>
    </source>
</evidence>
<keyword evidence="3" id="KW-1185">Reference proteome</keyword>
<reference evidence="2 3" key="1">
    <citation type="submission" date="2019-07" db="EMBL/GenBank/DDBJ databases">
        <title>De Novo Assembly of kiwifruit Actinidia rufa.</title>
        <authorList>
            <person name="Sugita-Konishi S."/>
            <person name="Sato K."/>
            <person name="Mori E."/>
            <person name="Abe Y."/>
            <person name="Kisaki G."/>
            <person name="Hamano K."/>
            <person name="Suezawa K."/>
            <person name="Otani M."/>
            <person name="Fukuda T."/>
            <person name="Manabe T."/>
            <person name="Gomi K."/>
            <person name="Tabuchi M."/>
            <person name="Akimitsu K."/>
            <person name="Kataoka I."/>
        </authorList>
    </citation>
    <scope>NUCLEOTIDE SEQUENCE [LARGE SCALE GENOMIC DNA]</scope>
    <source>
        <strain evidence="3">cv. Fuchu</strain>
    </source>
</reference>
<accession>A0A7J0EPN3</accession>
<comment type="caution">
    <text evidence="2">The sequence shown here is derived from an EMBL/GenBank/DDBJ whole genome shotgun (WGS) entry which is preliminary data.</text>
</comment>
<dbReference type="AlphaFoldDB" id="A0A7J0EPN3"/>
<keyword evidence="1" id="KW-0472">Membrane</keyword>
<evidence type="ECO:0000313" key="2">
    <source>
        <dbReference type="EMBL" id="GFY88156.1"/>
    </source>
</evidence>
<gene>
    <name evidence="2" type="ORF">Acr_06g0000960</name>
</gene>
<feature type="transmembrane region" description="Helical" evidence="1">
    <location>
        <begin position="105"/>
        <end position="124"/>
    </location>
</feature>
<dbReference type="InterPro" id="IPR021924">
    <property type="entry name" value="DUF3537"/>
</dbReference>
<sequence>MADLHILTESSETVNKTPLLNNAEPSQEHKQRNPEENFDTHLDKTLQRLELFLSLLGFNQSSASSLGLSWAVFLVIGVAIPLLVLEVSDCSDCEKYQIKEFELDIVVSQACLAAVSLLCLSHNLRKYGIRKFLFVDRYSGQMARFRDEYIRKISDSIRLLVLWVLPCFILKTAREVTRIFYMPQESWWLSVAISFALIISWTCVTTIYLSACFLFHLVCNLQIIHFDDYGKSLDRESNTTAYSGRVTFINGGDFAVSSTVQVVGIILCLNAAAKISHRAQGIASLASRWHAMETCTSGEASQLRVSNSIGNLGAANLLGSVYVDNSESDLESLDYIAMPTNTHLASYMSSYHKRQAFVLYLQTNPGGITIFGWTVDRGLINTIFFIELSLVLFVLGKTIVLASE</sequence>
<feature type="transmembrane region" description="Helical" evidence="1">
    <location>
        <begin position="66"/>
        <end position="85"/>
    </location>
</feature>
<dbReference type="PANTHER" id="PTHR31963:SF2">
    <property type="entry name" value="ZINC FINGER CONSTANS-LIKE PROTEIN (DUF3537)"/>
    <property type="match status" value="1"/>
</dbReference>
<evidence type="ECO:0000256" key="1">
    <source>
        <dbReference type="SAM" id="Phobius"/>
    </source>
</evidence>
<organism evidence="2 3">
    <name type="scientific">Actinidia rufa</name>
    <dbReference type="NCBI Taxonomy" id="165716"/>
    <lineage>
        <taxon>Eukaryota</taxon>
        <taxon>Viridiplantae</taxon>
        <taxon>Streptophyta</taxon>
        <taxon>Embryophyta</taxon>
        <taxon>Tracheophyta</taxon>
        <taxon>Spermatophyta</taxon>
        <taxon>Magnoliopsida</taxon>
        <taxon>eudicotyledons</taxon>
        <taxon>Gunneridae</taxon>
        <taxon>Pentapetalae</taxon>
        <taxon>asterids</taxon>
        <taxon>Ericales</taxon>
        <taxon>Actinidiaceae</taxon>
        <taxon>Actinidia</taxon>
    </lineage>
</organism>
<feature type="transmembrane region" description="Helical" evidence="1">
    <location>
        <begin position="356"/>
        <end position="373"/>
    </location>
</feature>
<keyword evidence="1" id="KW-1133">Transmembrane helix</keyword>
<feature type="transmembrane region" description="Helical" evidence="1">
    <location>
        <begin position="379"/>
        <end position="402"/>
    </location>
</feature>
<protein>
    <submittedName>
        <fullName evidence="2">Zinc finger CONSTANS-like protein</fullName>
    </submittedName>
</protein>